<gene>
    <name evidence="4" type="ORF">CINCED_3A016268</name>
</gene>
<dbReference type="InterPro" id="IPR036770">
    <property type="entry name" value="Ankyrin_rpt-contain_sf"/>
</dbReference>
<dbReference type="OrthoDB" id="6630504at2759"/>
<organism evidence="4 5">
    <name type="scientific">Cinara cedri</name>
    <dbReference type="NCBI Taxonomy" id="506608"/>
    <lineage>
        <taxon>Eukaryota</taxon>
        <taxon>Metazoa</taxon>
        <taxon>Ecdysozoa</taxon>
        <taxon>Arthropoda</taxon>
        <taxon>Hexapoda</taxon>
        <taxon>Insecta</taxon>
        <taxon>Pterygota</taxon>
        <taxon>Neoptera</taxon>
        <taxon>Paraneoptera</taxon>
        <taxon>Hemiptera</taxon>
        <taxon>Sternorrhyncha</taxon>
        <taxon>Aphidomorpha</taxon>
        <taxon>Aphidoidea</taxon>
        <taxon>Aphididae</taxon>
        <taxon>Lachninae</taxon>
        <taxon>Cinara</taxon>
    </lineage>
</organism>
<dbReference type="PANTHER" id="PTHR24171:SF8">
    <property type="entry name" value="BRCA1-ASSOCIATED RING DOMAIN PROTEIN 1"/>
    <property type="match status" value="1"/>
</dbReference>
<dbReference type="EMBL" id="CABPRJ010002497">
    <property type="protein sequence ID" value="VVC46409.1"/>
    <property type="molecule type" value="Genomic_DNA"/>
</dbReference>
<dbReference type="AlphaFoldDB" id="A0A5E4NR68"/>
<feature type="repeat" description="ANK" evidence="3">
    <location>
        <begin position="83"/>
        <end position="115"/>
    </location>
</feature>
<dbReference type="SMART" id="SM00248">
    <property type="entry name" value="ANK"/>
    <property type="match status" value="3"/>
</dbReference>
<keyword evidence="1" id="KW-0677">Repeat</keyword>
<dbReference type="GO" id="GO:0031436">
    <property type="term" value="C:BRCA1-BARD1 complex"/>
    <property type="evidence" value="ECO:0007669"/>
    <property type="project" value="TreeGrafter"/>
</dbReference>
<dbReference type="Pfam" id="PF12796">
    <property type="entry name" value="Ank_2"/>
    <property type="match status" value="1"/>
</dbReference>
<evidence type="ECO:0000313" key="5">
    <source>
        <dbReference type="Proteomes" id="UP000325440"/>
    </source>
</evidence>
<keyword evidence="2 3" id="KW-0040">ANK repeat</keyword>
<dbReference type="SUPFAM" id="SSF48403">
    <property type="entry name" value="Ankyrin repeat"/>
    <property type="match status" value="1"/>
</dbReference>
<dbReference type="GO" id="GO:0085020">
    <property type="term" value="P:protein K6-linked ubiquitination"/>
    <property type="evidence" value="ECO:0007669"/>
    <property type="project" value="TreeGrafter"/>
</dbReference>
<feature type="repeat" description="ANK" evidence="3">
    <location>
        <begin position="50"/>
        <end position="82"/>
    </location>
</feature>
<reference evidence="4 5" key="1">
    <citation type="submission" date="2019-08" db="EMBL/GenBank/DDBJ databases">
        <authorList>
            <person name="Alioto T."/>
            <person name="Alioto T."/>
            <person name="Gomez Garrido J."/>
        </authorList>
    </citation>
    <scope>NUCLEOTIDE SEQUENCE [LARGE SCALE GENOMIC DNA]</scope>
</reference>
<protein>
    <submittedName>
        <fullName evidence="4">Ankyrin repeat-containing domain,Ankyrin repeat</fullName>
    </submittedName>
</protein>
<dbReference type="Gene3D" id="1.25.40.20">
    <property type="entry name" value="Ankyrin repeat-containing domain"/>
    <property type="match status" value="1"/>
</dbReference>
<evidence type="ECO:0000256" key="1">
    <source>
        <dbReference type="ARBA" id="ARBA00022737"/>
    </source>
</evidence>
<keyword evidence="5" id="KW-1185">Reference proteome</keyword>
<dbReference type="Proteomes" id="UP000325440">
    <property type="component" value="Unassembled WGS sequence"/>
</dbReference>
<dbReference type="GO" id="GO:0004842">
    <property type="term" value="F:ubiquitin-protein transferase activity"/>
    <property type="evidence" value="ECO:0007669"/>
    <property type="project" value="TreeGrafter"/>
</dbReference>
<dbReference type="InterPro" id="IPR002110">
    <property type="entry name" value="Ankyrin_rpt"/>
</dbReference>
<name>A0A5E4NR68_9HEMI</name>
<feature type="repeat" description="ANK" evidence="3">
    <location>
        <begin position="116"/>
        <end position="148"/>
    </location>
</feature>
<evidence type="ECO:0000256" key="2">
    <source>
        <dbReference type="ARBA" id="ARBA00023043"/>
    </source>
</evidence>
<dbReference type="Pfam" id="PF00023">
    <property type="entry name" value="Ank"/>
    <property type="match status" value="1"/>
</dbReference>
<proteinExistence type="predicted"/>
<dbReference type="PROSITE" id="PS50297">
    <property type="entry name" value="ANK_REP_REGION"/>
    <property type="match status" value="3"/>
</dbReference>
<evidence type="ECO:0000313" key="4">
    <source>
        <dbReference type="EMBL" id="VVC46409.1"/>
    </source>
</evidence>
<evidence type="ECO:0000256" key="3">
    <source>
        <dbReference type="PROSITE-ProRule" id="PRU00023"/>
    </source>
</evidence>
<accession>A0A5E4NR68</accession>
<sequence>MEVLLEFLSKGGKMAQKRIRYNKETRNDFQKALRKLKKKSYEGINEKGKSGDTILHQAAGIANQKTVRLLIEKGADVNAKNEREETPLYRAACMRYTKNVEVLIENGANVNEVNLMGYTALHIACTMSAKGVVEELLKAGADTEIRDELGAKAIVYANEEFKALFGKRIGMPSIQETTEHFTEAFVQLLRLEPKLTGKITGIKEMKDGIKRKEKVVKHLSGIFNDKKEK</sequence>
<dbReference type="PROSITE" id="PS50088">
    <property type="entry name" value="ANK_REPEAT"/>
    <property type="match status" value="3"/>
</dbReference>
<dbReference type="PANTHER" id="PTHR24171">
    <property type="entry name" value="ANKYRIN REPEAT DOMAIN-CONTAINING PROTEIN 39-RELATED"/>
    <property type="match status" value="1"/>
</dbReference>
<dbReference type="GO" id="GO:0070531">
    <property type="term" value="C:BRCA1-A complex"/>
    <property type="evidence" value="ECO:0007669"/>
    <property type="project" value="TreeGrafter"/>
</dbReference>